<organism evidence="2 3">
    <name type="scientific">Phytophthora sojae (strain P6497)</name>
    <name type="common">Soybean stem and root rot agent</name>
    <name type="synonym">Phytophthora megasperma f. sp. glycines</name>
    <dbReference type="NCBI Taxonomy" id="1094619"/>
    <lineage>
        <taxon>Eukaryota</taxon>
        <taxon>Sar</taxon>
        <taxon>Stramenopiles</taxon>
        <taxon>Oomycota</taxon>
        <taxon>Peronosporomycetes</taxon>
        <taxon>Peronosporales</taxon>
        <taxon>Peronosporaceae</taxon>
        <taxon>Phytophthora</taxon>
    </lineage>
</organism>
<dbReference type="EMBL" id="JH159151">
    <property type="protein sequence ID" value="EGZ30211.1"/>
    <property type="molecule type" value="Genomic_DNA"/>
</dbReference>
<gene>
    <name evidence="2" type="ORF">PHYSODRAFT_474729</name>
</gene>
<keyword evidence="1" id="KW-0472">Membrane</keyword>
<reference evidence="2 3" key="1">
    <citation type="journal article" date="2006" name="Science">
        <title>Phytophthora genome sequences uncover evolutionary origins and mechanisms of pathogenesis.</title>
        <authorList>
            <person name="Tyler B.M."/>
            <person name="Tripathy S."/>
            <person name="Zhang X."/>
            <person name="Dehal P."/>
            <person name="Jiang R.H."/>
            <person name="Aerts A."/>
            <person name="Arredondo F.D."/>
            <person name="Baxter L."/>
            <person name="Bensasson D."/>
            <person name="Beynon J.L."/>
            <person name="Chapman J."/>
            <person name="Damasceno C.M."/>
            <person name="Dorrance A.E."/>
            <person name="Dou D."/>
            <person name="Dickerman A.W."/>
            <person name="Dubchak I.L."/>
            <person name="Garbelotto M."/>
            <person name="Gijzen M."/>
            <person name="Gordon S.G."/>
            <person name="Govers F."/>
            <person name="Grunwald N.J."/>
            <person name="Huang W."/>
            <person name="Ivors K.L."/>
            <person name="Jones R.W."/>
            <person name="Kamoun S."/>
            <person name="Krampis K."/>
            <person name="Lamour K.H."/>
            <person name="Lee M.K."/>
            <person name="McDonald W.H."/>
            <person name="Medina M."/>
            <person name="Meijer H.J."/>
            <person name="Nordberg E.K."/>
            <person name="Maclean D.J."/>
            <person name="Ospina-Giraldo M.D."/>
            <person name="Morris P.F."/>
            <person name="Phuntumart V."/>
            <person name="Putnam N.H."/>
            <person name="Rash S."/>
            <person name="Rose J.K."/>
            <person name="Sakihama Y."/>
            <person name="Salamov A.A."/>
            <person name="Savidor A."/>
            <person name="Scheuring C.F."/>
            <person name="Smith B.M."/>
            <person name="Sobral B.W."/>
            <person name="Terry A."/>
            <person name="Torto-Alalibo T.A."/>
            <person name="Win J."/>
            <person name="Xu Z."/>
            <person name="Zhang H."/>
            <person name="Grigoriev I.V."/>
            <person name="Rokhsar D.S."/>
            <person name="Boore J.L."/>
        </authorList>
    </citation>
    <scope>NUCLEOTIDE SEQUENCE [LARGE SCALE GENOMIC DNA]</scope>
    <source>
        <strain evidence="2 3">P6497</strain>
    </source>
</reference>
<evidence type="ECO:0000313" key="2">
    <source>
        <dbReference type="EMBL" id="EGZ30211.1"/>
    </source>
</evidence>
<keyword evidence="1" id="KW-0812">Transmembrane</keyword>
<dbReference type="RefSeq" id="XP_009517486.1">
    <property type="nucleotide sequence ID" value="XM_009519191.1"/>
</dbReference>
<keyword evidence="3" id="KW-1185">Reference proteome</keyword>
<dbReference type="AlphaFoldDB" id="G4YNB8"/>
<evidence type="ECO:0000313" key="3">
    <source>
        <dbReference type="Proteomes" id="UP000002640"/>
    </source>
</evidence>
<evidence type="ECO:0000256" key="1">
    <source>
        <dbReference type="SAM" id="Phobius"/>
    </source>
</evidence>
<feature type="transmembrane region" description="Helical" evidence="1">
    <location>
        <begin position="82"/>
        <end position="104"/>
    </location>
</feature>
<dbReference type="InParanoid" id="G4YNB8"/>
<sequence length="113" mass="12717">ILYATHLSILVHMPSVKYYPNTRNLTSDQLQTNVLSILTYAVTKILSLVLLHVVVKCKLGFSLLYQLAYVLETETEALQGRLFVWIILLLQLPLVHFGTGLNVVKSCGIFCII</sequence>
<accession>G4YNB8</accession>
<feature type="non-terminal residue" evidence="2">
    <location>
        <position position="1"/>
    </location>
</feature>
<dbReference type="GeneID" id="20654516"/>
<dbReference type="Proteomes" id="UP000002640">
    <property type="component" value="Unassembled WGS sequence"/>
</dbReference>
<name>G4YNB8_PHYSP</name>
<dbReference type="SMR" id="G4YNB8"/>
<proteinExistence type="predicted"/>
<protein>
    <submittedName>
        <fullName evidence="2">Uncharacterized protein</fullName>
    </submittedName>
</protein>
<keyword evidence="1" id="KW-1133">Transmembrane helix</keyword>
<dbReference type="KEGG" id="psoj:PHYSODRAFT_474729"/>